<evidence type="ECO:0000313" key="2">
    <source>
        <dbReference type="EMBL" id="BCJ97013.1"/>
    </source>
</evidence>
<name>A0A7I8DEP8_9FIRM</name>
<proteinExistence type="predicted"/>
<reference evidence="2 3" key="2">
    <citation type="submission" date="2020-08" db="EMBL/GenBank/DDBJ databases">
        <authorList>
            <person name="Ueki A."/>
            <person name="Tonouchi A."/>
        </authorList>
    </citation>
    <scope>NUCLEOTIDE SEQUENCE [LARGE SCALE GENOMIC DNA]</scope>
    <source>
        <strain evidence="2 3">CTTW</strain>
    </source>
</reference>
<keyword evidence="3" id="KW-1185">Reference proteome</keyword>
<reference evidence="2 3" key="1">
    <citation type="submission" date="2020-08" db="EMBL/GenBank/DDBJ databases">
        <title>Draft genome sequencing of an Anaerocolumna strain isolated from anoxic soil subjected to BSD treatment.</title>
        <authorList>
            <person name="Uek A."/>
            <person name="Tonouchi A."/>
        </authorList>
    </citation>
    <scope>NUCLEOTIDE SEQUENCE [LARGE SCALE GENOMIC DNA]</scope>
    <source>
        <strain evidence="2 3">CTTW</strain>
    </source>
</reference>
<keyword evidence="1" id="KW-0472">Membrane</keyword>
<organism evidence="2 3">
    <name type="scientific">Anaerocolumna chitinilytica</name>
    <dbReference type="NCBI Taxonomy" id="1727145"/>
    <lineage>
        <taxon>Bacteria</taxon>
        <taxon>Bacillati</taxon>
        <taxon>Bacillota</taxon>
        <taxon>Clostridia</taxon>
        <taxon>Lachnospirales</taxon>
        <taxon>Lachnospiraceae</taxon>
        <taxon>Anaerocolumna</taxon>
    </lineage>
</organism>
<sequence length="193" mass="22002">MVMRRKLKGSYTLEAAILIPLILYIIIALIYTSFLLHDRGVIEGAVHLLVLNGERAAFKNMDTVTSEINYDHYIEEGIFHLLNDREDEAASMKNLLKNNLSKKVILADISDINVGIGKKEITVNVNYKFSMPIRGVWEFFHKGGTQFTYTEKKVFDKNEEFIRLFQIGMDIGTELPGADSILSMLQKSIGWLQ</sequence>
<keyword evidence="1" id="KW-0812">Transmembrane</keyword>
<keyword evidence="1" id="KW-1133">Transmembrane helix</keyword>
<dbReference type="AlphaFoldDB" id="A0A7I8DEP8"/>
<evidence type="ECO:0008006" key="4">
    <source>
        <dbReference type="Google" id="ProtNLM"/>
    </source>
</evidence>
<evidence type="ECO:0000313" key="3">
    <source>
        <dbReference type="Proteomes" id="UP000515703"/>
    </source>
</evidence>
<dbReference type="EMBL" id="AP023368">
    <property type="protein sequence ID" value="BCJ97013.1"/>
    <property type="molecule type" value="Genomic_DNA"/>
</dbReference>
<dbReference type="KEGG" id="acht:bsdcttw_00540"/>
<evidence type="ECO:0000256" key="1">
    <source>
        <dbReference type="SAM" id="Phobius"/>
    </source>
</evidence>
<dbReference type="Proteomes" id="UP000515703">
    <property type="component" value="Chromosome"/>
</dbReference>
<accession>A0A7I8DEP8</accession>
<gene>
    <name evidence="2" type="ORF">bsdcttw_00540</name>
</gene>
<feature type="transmembrane region" description="Helical" evidence="1">
    <location>
        <begin position="12"/>
        <end position="36"/>
    </location>
</feature>
<protein>
    <recommendedName>
        <fullName evidence="4">Pilus assembly protein</fullName>
    </recommendedName>
</protein>